<dbReference type="CDD" id="cd02966">
    <property type="entry name" value="TlpA_like_family"/>
    <property type="match status" value="1"/>
</dbReference>
<dbReference type="SUPFAM" id="SSF52833">
    <property type="entry name" value="Thioredoxin-like"/>
    <property type="match status" value="1"/>
</dbReference>
<name>A0A7K1G881_9FLAO</name>
<dbReference type="InterPro" id="IPR013766">
    <property type="entry name" value="Thioredoxin_domain"/>
</dbReference>
<dbReference type="GO" id="GO:0016491">
    <property type="term" value="F:oxidoreductase activity"/>
    <property type="evidence" value="ECO:0007669"/>
    <property type="project" value="InterPro"/>
</dbReference>
<evidence type="ECO:0000256" key="1">
    <source>
        <dbReference type="ARBA" id="ARBA00004196"/>
    </source>
</evidence>
<keyword evidence="7" id="KW-1185">Reference proteome</keyword>
<dbReference type="GO" id="GO:0017004">
    <property type="term" value="P:cytochrome complex assembly"/>
    <property type="evidence" value="ECO:0007669"/>
    <property type="project" value="UniProtKB-KW"/>
</dbReference>
<dbReference type="PANTHER" id="PTHR42852:SF6">
    <property type="entry name" value="THIOL:DISULFIDE INTERCHANGE PROTEIN DSBE"/>
    <property type="match status" value="1"/>
</dbReference>
<evidence type="ECO:0000256" key="2">
    <source>
        <dbReference type="ARBA" id="ARBA00022748"/>
    </source>
</evidence>
<dbReference type="Pfam" id="PF08534">
    <property type="entry name" value="Redoxin"/>
    <property type="match status" value="1"/>
</dbReference>
<dbReference type="Proteomes" id="UP000447545">
    <property type="component" value="Unassembled WGS sequence"/>
</dbReference>
<dbReference type="AlphaFoldDB" id="A0A7K1G881"/>
<reference evidence="6 7" key="1">
    <citation type="submission" date="2019-11" db="EMBL/GenBank/DDBJ databases">
        <title>Winogradskyella ouciana sp. nov., isolated from the hadal seawater of the Mariana Trench.</title>
        <authorList>
            <person name="Liu R."/>
        </authorList>
    </citation>
    <scope>NUCLEOTIDE SEQUENCE [LARGE SCALE GENOMIC DNA]</scope>
    <source>
        <strain evidence="6 7">ZXX205</strain>
    </source>
</reference>
<dbReference type="Gene3D" id="3.40.30.10">
    <property type="entry name" value="Glutaredoxin"/>
    <property type="match status" value="1"/>
</dbReference>
<dbReference type="EMBL" id="WJYA01000002">
    <property type="protein sequence ID" value="MTE25487.1"/>
    <property type="molecule type" value="Genomic_DNA"/>
</dbReference>
<accession>A0A7K1G881</accession>
<organism evidence="6 7">
    <name type="scientific">Winogradskyella ouciana</name>
    <dbReference type="NCBI Taxonomy" id="2608631"/>
    <lineage>
        <taxon>Bacteria</taxon>
        <taxon>Pseudomonadati</taxon>
        <taxon>Bacteroidota</taxon>
        <taxon>Flavobacteriia</taxon>
        <taxon>Flavobacteriales</taxon>
        <taxon>Flavobacteriaceae</taxon>
        <taxon>Winogradskyella</taxon>
    </lineage>
</organism>
<dbReference type="PANTHER" id="PTHR42852">
    <property type="entry name" value="THIOL:DISULFIDE INTERCHANGE PROTEIN DSBE"/>
    <property type="match status" value="1"/>
</dbReference>
<comment type="caution">
    <text evidence="6">The sequence shown here is derived from an EMBL/GenBank/DDBJ whole genome shotgun (WGS) entry which is preliminary data.</text>
</comment>
<dbReference type="RefSeq" id="WP_155087334.1">
    <property type="nucleotide sequence ID" value="NZ_WJYA01000002.1"/>
</dbReference>
<gene>
    <name evidence="6" type="ORF">F1003_00960</name>
</gene>
<dbReference type="InterPro" id="IPR050553">
    <property type="entry name" value="Thioredoxin_ResA/DsbE_sf"/>
</dbReference>
<evidence type="ECO:0000313" key="7">
    <source>
        <dbReference type="Proteomes" id="UP000447545"/>
    </source>
</evidence>
<keyword evidence="4" id="KW-0676">Redox-active center</keyword>
<dbReference type="GO" id="GO:0030313">
    <property type="term" value="C:cell envelope"/>
    <property type="evidence" value="ECO:0007669"/>
    <property type="project" value="UniProtKB-SubCell"/>
</dbReference>
<keyword evidence="3" id="KW-1015">Disulfide bond</keyword>
<dbReference type="InterPro" id="IPR036249">
    <property type="entry name" value="Thioredoxin-like_sf"/>
</dbReference>
<evidence type="ECO:0000313" key="6">
    <source>
        <dbReference type="EMBL" id="MTE25487.1"/>
    </source>
</evidence>
<protein>
    <submittedName>
        <fullName evidence="6">Redoxin domain-containing protein</fullName>
    </submittedName>
</protein>
<evidence type="ECO:0000259" key="5">
    <source>
        <dbReference type="PROSITE" id="PS51352"/>
    </source>
</evidence>
<dbReference type="PROSITE" id="PS51352">
    <property type="entry name" value="THIOREDOXIN_2"/>
    <property type="match status" value="1"/>
</dbReference>
<comment type="subcellular location">
    <subcellularLocation>
        <location evidence="1">Cell envelope</location>
    </subcellularLocation>
</comment>
<evidence type="ECO:0000256" key="3">
    <source>
        <dbReference type="ARBA" id="ARBA00023157"/>
    </source>
</evidence>
<proteinExistence type="predicted"/>
<dbReference type="InterPro" id="IPR013740">
    <property type="entry name" value="Redoxin"/>
</dbReference>
<dbReference type="PROSITE" id="PS51257">
    <property type="entry name" value="PROKAR_LIPOPROTEIN"/>
    <property type="match status" value="1"/>
</dbReference>
<keyword evidence="2" id="KW-0201">Cytochrome c-type biogenesis</keyword>
<evidence type="ECO:0000256" key="4">
    <source>
        <dbReference type="ARBA" id="ARBA00023284"/>
    </source>
</evidence>
<sequence length="450" mass="51216">MKRLFVICIAVSLFACKEEPKIDYALLSGKIENHANKVVTILNGREKVKEIALNDDGTFADTLKIENGTYTFDHGREIAYLYLEQGDDINVTVDTKEFDESIKFTGIGSENNNYLAKKVLADEKSNLDFAKVFAMEEADFLATMDEVKSTKLELLKSAENISDDLKAIEKKNIDYEHFADLQSYKSYHAYYAKKEEFKPSEGFMKLLQSVDYNNEEDYAKLDSYKRLVQGHYASKISDSKNPSEVFEDINNNTFSALKADLSNRLRYDISPNNEHNEAYYNGLIAMSSDDKYKEELTAKYNKVKKLAKGMPSPEFVEYENHKGGTTSLEDLKGKYVYVDVWATWCGPCIREIPSLKEVEKQFHGKNIAFVSTSIDKASAHNTWVEMVKEKELGGVQLMADNDWNSQFVKDYAIEGIPRFILIDPDGNIVSADAPRPSNPKLVKMFNELKI</sequence>
<feature type="domain" description="Thioredoxin" evidence="5">
    <location>
        <begin position="306"/>
        <end position="450"/>
    </location>
</feature>